<feature type="domain" description="PEGA" evidence="3">
    <location>
        <begin position="196"/>
        <end position="256"/>
    </location>
</feature>
<dbReference type="Pfam" id="PF03781">
    <property type="entry name" value="FGE-sulfatase"/>
    <property type="match status" value="1"/>
</dbReference>
<dbReference type="InterPro" id="IPR051043">
    <property type="entry name" value="Sulfatase_Mod_Factor_Kinase"/>
</dbReference>
<dbReference type="Proteomes" id="UP001143307">
    <property type="component" value="Unassembled WGS sequence"/>
</dbReference>
<name>A0ABT3SZ72_9GAMM</name>
<dbReference type="Gene3D" id="3.90.1580.10">
    <property type="entry name" value="paralog of FGE (formylglycine-generating enzyme)"/>
    <property type="match status" value="1"/>
</dbReference>
<feature type="transmembrane region" description="Helical" evidence="1">
    <location>
        <begin position="37"/>
        <end position="63"/>
    </location>
</feature>
<evidence type="ECO:0000259" key="3">
    <source>
        <dbReference type="Pfam" id="PF08308"/>
    </source>
</evidence>
<dbReference type="RefSeq" id="WP_279253940.1">
    <property type="nucleotide sequence ID" value="NZ_SHNP01000007.1"/>
</dbReference>
<feature type="domain" description="Sulfatase-modifying factor enzyme-like" evidence="2">
    <location>
        <begin position="436"/>
        <end position="687"/>
    </location>
</feature>
<accession>A0ABT3SZ72</accession>
<dbReference type="Pfam" id="PF08308">
    <property type="entry name" value="PEGA"/>
    <property type="match status" value="4"/>
</dbReference>
<gene>
    <name evidence="4" type="ORF">EYC87_17065</name>
</gene>
<dbReference type="InterPro" id="IPR016187">
    <property type="entry name" value="CTDL_fold"/>
</dbReference>
<keyword evidence="1" id="KW-0812">Transmembrane</keyword>
<dbReference type="SUPFAM" id="SSF56436">
    <property type="entry name" value="C-type lectin-like"/>
    <property type="match status" value="1"/>
</dbReference>
<dbReference type="EMBL" id="SHNP01000007">
    <property type="protein sequence ID" value="MCX2975293.1"/>
    <property type="molecule type" value="Genomic_DNA"/>
</dbReference>
<proteinExistence type="predicted"/>
<evidence type="ECO:0000313" key="5">
    <source>
        <dbReference type="Proteomes" id="UP001143307"/>
    </source>
</evidence>
<dbReference type="InterPro" id="IPR042095">
    <property type="entry name" value="SUMF_sf"/>
</dbReference>
<comment type="caution">
    <text evidence="4">The sequence shown here is derived from an EMBL/GenBank/DDBJ whole genome shotgun (WGS) entry which is preliminary data.</text>
</comment>
<dbReference type="InterPro" id="IPR013229">
    <property type="entry name" value="PEGA"/>
</dbReference>
<dbReference type="InterPro" id="IPR005532">
    <property type="entry name" value="SUMF_dom"/>
</dbReference>
<dbReference type="PANTHER" id="PTHR23150:SF19">
    <property type="entry name" value="FORMYLGLYCINE-GENERATING ENZYME"/>
    <property type="match status" value="1"/>
</dbReference>
<dbReference type="PANTHER" id="PTHR23150">
    <property type="entry name" value="SULFATASE MODIFYING FACTOR 1, 2"/>
    <property type="match status" value="1"/>
</dbReference>
<keyword evidence="1" id="KW-1133">Transmembrane helix</keyword>
<organism evidence="4 5">
    <name type="scientific">Candidatus Seongchinamella marina</name>
    <dbReference type="NCBI Taxonomy" id="2518990"/>
    <lineage>
        <taxon>Bacteria</taxon>
        <taxon>Pseudomonadati</taxon>
        <taxon>Pseudomonadota</taxon>
        <taxon>Gammaproteobacteria</taxon>
        <taxon>Cellvibrionales</taxon>
        <taxon>Halieaceae</taxon>
        <taxon>Seongchinamella</taxon>
    </lineage>
</organism>
<evidence type="ECO:0000259" key="2">
    <source>
        <dbReference type="Pfam" id="PF03781"/>
    </source>
</evidence>
<keyword evidence="5" id="KW-1185">Reference proteome</keyword>
<protein>
    <submittedName>
        <fullName evidence="4">PEGA domain-containing protein</fullName>
    </submittedName>
</protein>
<evidence type="ECO:0000313" key="4">
    <source>
        <dbReference type="EMBL" id="MCX2975293.1"/>
    </source>
</evidence>
<feature type="domain" description="PEGA" evidence="3">
    <location>
        <begin position="86"/>
        <end position="123"/>
    </location>
</feature>
<keyword evidence="1" id="KW-0472">Membrane</keyword>
<evidence type="ECO:0000256" key="1">
    <source>
        <dbReference type="SAM" id="Phobius"/>
    </source>
</evidence>
<sequence length="690" mass="74613">MSPANQEDPLSPIQPSAFQPLGNEVEVKKSGIAPLRLLLAATALIFIVVMGFLLTASSLQIIVESESQAEVTISGLALPFGERYLLRPGDYSVAVEAPGYHHFDTVVTVTDGDSQSATLVLQPLPGVVTVETRPTGTRVLVDGQHLGDTPLADLALEPGERQVRLEADRYLPHEQVLDVTGRQVPQQLSVDLQPAWAQLSLSSEPAGADILVDGEIVGVTPTVLEVIQGDRQLMLQLPTYASWQQDLVVTAGQPQDLGTIKLQPAAGLLQLASTPNGANVTLDGEFQGQTPLELEITPGRPHRLAVFRPGYRRHSEAVELAAAAVEARTIRLRAQLGEVKFRISPAQAILRVNGKPQGKGSQVLSLPAVAQRVEISLDGYAPVKRTVTPRPGLQQLVEVSLQTAAEAKAARNKPEITTALGQTLLLFHPADSPTANFSMGASRREPGRRANEVLHPVALSRSFYLQTTEVTNAQFRLFTGAHDSGQIEGNSLNRDHQPVVQISWQQAAAFSNWLSKREGLPPFYRETNGIITGYNPSSTGYRMPTETEWAWAARSNGDSLLKFPWGENFPPSTAVENYADSSSAYVTGRVLSAYKDGHVTSAPVASFPASSKRLYDLGGNVAEWVHDVYSIPSANGSLQTDPLGAQSGDNYVIRGASWSHSRIAELRLSYRDYGQAGRDDVGFRIARYAE</sequence>
<feature type="domain" description="PEGA" evidence="3">
    <location>
        <begin position="268"/>
        <end position="332"/>
    </location>
</feature>
<reference evidence="4" key="1">
    <citation type="submission" date="2019-02" db="EMBL/GenBank/DDBJ databases">
        <authorList>
            <person name="Li S.-H."/>
        </authorList>
    </citation>
    <scope>NUCLEOTIDE SEQUENCE</scope>
    <source>
        <strain evidence="4">IMCC8485</strain>
    </source>
</reference>
<feature type="domain" description="PEGA" evidence="3">
    <location>
        <begin position="126"/>
        <end position="192"/>
    </location>
</feature>